<feature type="signal peptide" evidence="1">
    <location>
        <begin position="1"/>
        <end position="24"/>
    </location>
</feature>
<dbReference type="Proteomes" id="UP000315389">
    <property type="component" value="Unassembled WGS sequence"/>
</dbReference>
<keyword evidence="1" id="KW-0732">Signal</keyword>
<dbReference type="EMBL" id="VFOS01000001">
    <property type="protein sequence ID" value="TQL64986.1"/>
    <property type="molecule type" value="Genomic_DNA"/>
</dbReference>
<dbReference type="AlphaFoldDB" id="A0A542ZXQ7"/>
<keyword evidence="3" id="KW-1185">Reference proteome</keyword>
<organism evidence="2 3">
    <name type="scientific">Rarobacter faecitabidus</name>
    <dbReference type="NCBI Taxonomy" id="13243"/>
    <lineage>
        <taxon>Bacteria</taxon>
        <taxon>Bacillati</taxon>
        <taxon>Actinomycetota</taxon>
        <taxon>Actinomycetes</taxon>
        <taxon>Micrococcales</taxon>
        <taxon>Rarobacteraceae</taxon>
        <taxon>Rarobacter</taxon>
    </lineage>
</organism>
<evidence type="ECO:0000313" key="2">
    <source>
        <dbReference type="EMBL" id="TQL64986.1"/>
    </source>
</evidence>
<protein>
    <recommendedName>
        <fullName evidence="4">Lipoprotein</fullName>
    </recommendedName>
</protein>
<gene>
    <name evidence="2" type="ORF">FB461_1519</name>
</gene>
<sequence>MKTRQLSIATMAMVSILILPVGCAKESGPANSGANFPHTISSLEAYPAALLEGNLSIEKSGDAYCPRVETAQGDNYLLVLPPTAEVKAESIAVFGKVYATGDVVFSGGDLNIDFDDAGCSSNSGKWLAGP</sequence>
<name>A0A542ZXQ7_RARFA</name>
<proteinExistence type="predicted"/>
<feature type="chain" id="PRO_5022029474" description="Lipoprotein" evidence="1">
    <location>
        <begin position="25"/>
        <end position="130"/>
    </location>
</feature>
<comment type="caution">
    <text evidence="2">The sequence shown here is derived from an EMBL/GenBank/DDBJ whole genome shotgun (WGS) entry which is preliminary data.</text>
</comment>
<evidence type="ECO:0000256" key="1">
    <source>
        <dbReference type="SAM" id="SignalP"/>
    </source>
</evidence>
<evidence type="ECO:0008006" key="4">
    <source>
        <dbReference type="Google" id="ProtNLM"/>
    </source>
</evidence>
<reference evidence="2 3" key="1">
    <citation type="submission" date="2019-06" db="EMBL/GenBank/DDBJ databases">
        <title>Sequencing the genomes of 1000 actinobacteria strains.</title>
        <authorList>
            <person name="Klenk H.-P."/>
        </authorList>
    </citation>
    <scope>NUCLEOTIDE SEQUENCE [LARGE SCALE GENOMIC DNA]</scope>
    <source>
        <strain evidence="2 3">DSM 4813</strain>
    </source>
</reference>
<evidence type="ECO:0000313" key="3">
    <source>
        <dbReference type="Proteomes" id="UP000315389"/>
    </source>
</evidence>
<accession>A0A542ZXQ7</accession>